<evidence type="ECO:0008006" key="3">
    <source>
        <dbReference type="Google" id="ProtNLM"/>
    </source>
</evidence>
<name>A0A5S4F8M7_9ACTN</name>
<dbReference type="OrthoDB" id="5197098at2"/>
<dbReference type="RefSeq" id="WP_138670500.1">
    <property type="nucleotide sequence ID" value="NZ_VCKY01000135.1"/>
</dbReference>
<evidence type="ECO:0000313" key="1">
    <source>
        <dbReference type="EMBL" id="TMR12400.1"/>
    </source>
</evidence>
<dbReference type="AlphaFoldDB" id="A0A5S4F8M7"/>
<keyword evidence="2" id="KW-1185">Reference proteome</keyword>
<gene>
    <name evidence="1" type="ORF">ETD86_32645</name>
</gene>
<reference evidence="1 2" key="1">
    <citation type="submission" date="2019-05" db="EMBL/GenBank/DDBJ databases">
        <title>Draft genome sequence of Nonomuraea turkmeniaca DSM 43926.</title>
        <authorList>
            <person name="Saricaoglu S."/>
            <person name="Isik K."/>
        </authorList>
    </citation>
    <scope>NUCLEOTIDE SEQUENCE [LARGE SCALE GENOMIC DNA]</scope>
    <source>
        <strain evidence="1 2">DSM 43926</strain>
    </source>
</reference>
<organism evidence="1 2">
    <name type="scientific">Nonomuraea turkmeniaca</name>
    <dbReference type="NCBI Taxonomy" id="103838"/>
    <lineage>
        <taxon>Bacteria</taxon>
        <taxon>Bacillati</taxon>
        <taxon>Actinomycetota</taxon>
        <taxon>Actinomycetes</taxon>
        <taxon>Streptosporangiales</taxon>
        <taxon>Streptosporangiaceae</taxon>
        <taxon>Nonomuraea</taxon>
    </lineage>
</organism>
<dbReference type="EMBL" id="VCKY01000135">
    <property type="protein sequence ID" value="TMR12400.1"/>
    <property type="molecule type" value="Genomic_DNA"/>
</dbReference>
<sequence>MEVNMSISEVLYTHGAIKRKARAVCDVADDLRISRRDWKEALETPEDEFKLTDPAAAVVAVRDVWEKEVGVYIEVLEQWCMATHASAQGFKSVDDYIAAGKPYASGGGT</sequence>
<accession>A0A5S4F8M7</accession>
<dbReference type="Proteomes" id="UP000309128">
    <property type="component" value="Unassembled WGS sequence"/>
</dbReference>
<evidence type="ECO:0000313" key="2">
    <source>
        <dbReference type="Proteomes" id="UP000309128"/>
    </source>
</evidence>
<protein>
    <recommendedName>
        <fullName evidence="3">WXG100 family type VII secretion target</fullName>
    </recommendedName>
</protein>
<comment type="caution">
    <text evidence="1">The sequence shown here is derived from an EMBL/GenBank/DDBJ whole genome shotgun (WGS) entry which is preliminary data.</text>
</comment>
<proteinExistence type="predicted"/>